<comment type="function">
    <text evidence="1">Could be involved in insertion of integral membrane proteins into the membrane.</text>
</comment>
<sequence>MKIVAVFLQALIAFYRYCISPYMAGSCRYHPSCSAYAAEAIERHGPLRGGWLATRRILRCNPFGGHGCDPVPESLDHGTVGRDATSARDLTA</sequence>
<reference evidence="2 3" key="1">
    <citation type="submission" date="2017-03" db="EMBL/GenBank/DDBJ databases">
        <authorList>
            <person name="Afonso C.L."/>
            <person name="Miller P.J."/>
            <person name="Scott M.A."/>
            <person name="Spackman E."/>
            <person name="Goraichik I."/>
            <person name="Dimitrov K.M."/>
            <person name="Suarez D.L."/>
            <person name="Swayne D.E."/>
        </authorList>
    </citation>
    <scope>NUCLEOTIDE SEQUENCE [LARGE SCALE GENOMIC DNA]</scope>
    <source>
        <strain evidence="2 3">CECT 7691</strain>
    </source>
</reference>
<dbReference type="InParanoid" id="A0A1Y5RUF2"/>
<dbReference type="EMBL" id="FWFR01000001">
    <property type="protein sequence ID" value="SLN25351.1"/>
    <property type="molecule type" value="Genomic_DNA"/>
</dbReference>
<keyword evidence="1" id="KW-1003">Cell membrane</keyword>
<dbReference type="AlphaFoldDB" id="A0A1Y5RUF2"/>
<keyword evidence="3" id="KW-1185">Reference proteome</keyword>
<dbReference type="GO" id="GO:0005886">
    <property type="term" value="C:plasma membrane"/>
    <property type="evidence" value="ECO:0007669"/>
    <property type="project" value="UniProtKB-SubCell"/>
</dbReference>
<dbReference type="SMART" id="SM01234">
    <property type="entry name" value="Haemolytic"/>
    <property type="match status" value="1"/>
</dbReference>
<organism evidence="2 3">
    <name type="scientific">Oceanibacterium hippocampi</name>
    <dbReference type="NCBI Taxonomy" id="745714"/>
    <lineage>
        <taxon>Bacteria</taxon>
        <taxon>Pseudomonadati</taxon>
        <taxon>Pseudomonadota</taxon>
        <taxon>Alphaproteobacteria</taxon>
        <taxon>Sneathiellales</taxon>
        <taxon>Sneathiellaceae</taxon>
        <taxon>Oceanibacterium</taxon>
    </lineage>
</organism>
<accession>A0A1Y5RUF2</accession>
<evidence type="ECO:0000313" key="2">
    <source>
        <dbReference type="EMBL" id="SLN25351.1"/>
    </source>
</evidence>
<evidence type="ECO:0000256" key="1">
    <source>
        <dbReference type="HAMAP-Rule" id="MF_00386"/>
    </source>
</evidence>
<comment type="subcellular location">
    <subcellularLocation>
        <location evidence="1">Cell membrane</location>
        <topology evidence="1">Peripheral membrane protein</topology>
        <orientation evidence="1">Cytoplasmic side</orientation>
    </subcellularLocation>
</comment>
<dbReference type="InterPro" id="IPR002696">
    <property type="entry name" value="Membr_insert_effic_factor_YidD"/>
</dbReference>
<dbReference type="PROSITE" id="PS51257">
    <property type="entry name" value="PROKAR_LIPOPROTEIN"/>
    <property type="match status" value="1"/>
</dbReference>
<dbReference type="FunCoup" id="A0A1Y5RUF2">
    <property type="interactions" value="286"/>
</dbReference>
<dbReference type="RefSeq" id="WP_085882041.1">
    <property type="nucleotide sequence ID" value="NZ_FWFR01000001.1"/>
</dbReference>
<dbReference type="PANTHER" id="PTHR33383:SF1">
    <property type="entry name" value="MEMBRANE PROTEIN INSERTION EFFICIENCY FACTOR-RELATED"/>
    <property type="match status" value="1"/>
</dbReference>
<dbReference type="PANTHER" id="PTHR33383">
    <property type="entry name" value="MEMBRANE PROTEIN INSERTION EFFICIENCY FACTOR-RELATED"/>
    <property type="match status" value="1"/>
</dbReference>
<keyword evidence="1" id="KW-0472">Membrane</keyword>
<evidence type="ECO:0000313" key="3">
    <source>
        <dbReference type="Proteomes" id="UP000193200"/>
    </source>
</evidence>
<gene>
    <name evidence="2" type="primary">yidD</name>
    <name evidence="2" type="ORF">OCH7691_00732</name>
</gene>
<dbReference type="HAMAP" id="MF_00386">
    <property type="entry name" value="UPF0161_YidD"/>
    <property type="match status" value="1"/>
</dbReference>
<comment type="similarity">
    <text evidence="1">Belongs to the UPF0161 family.</text>
</comment>
<dbReference type="Proteomes" id="UP000193200">
    <property type="component" value="Unassembled WGS sequence"/>
</dbReference>
<dbReference type="Pfam" id="PF01809">
    <property type="entry name" value="YidD"/>
    <property type="match status" value="1"/>
</dbReference>
<dbReference type="NCBIfam" id="TIGR00278">
    <property type="entry name" value="membrane protein insertion efficiency factor YidD"/>
    <property type="match status" value="1"/>
</dbReference>
<dbReference type="OrthoDB" id="9801753at2"/>
<proteinExistence type="inferred from homology"/>
<protein>
    <recommendedName>
        <fullName evidence="1">Putative membrane protein insertion efficiency factor</fullName>
    </recommendedName>
</protein>
<name>A0A1Y5RUF2_9PROT</name>